<keyword evidence="3" id="KW-1185">Reference proteome</keyword>
<dbReference type="Proteomes" id="UP001215598">
    <property type="component" value="Unassembled WGS sequence"/>
</dbReference>
<reference evidence="2" key="1">
    <citation type="submission" date="2023-03" db="EMBL/GenBank/DDBJ databases">
        <title>Massive genome expansion in bonnet fungi (Mycena s.s.) driven by repeated elements and novel gene families across ecological guilds.</title>
        <authorList>
            <consortium name="Lawrence Berkeley National Laboratory"/>
            <person name="Harder C.B."/>
            <person name="Miyauchi S."/>
            <person name="Viragh M."/>
            <person name="Kuo A."/>
            <person name="Thoen E."/>
            <person name="Andreopoulos B."/>
            <person name="Lu D."/>
            <person name="Skrede I."/>
            <person name="Drula E."/>
            <person name="Henrissat B."/>
            <person name="Morin E."/>
            <person name="Kohler A."/>
            <person name="Barry K."/>
            <person name="LaButti K."/>
            <person name="Morin E."/>
            <person name="Salamov A."/>
            <person name="Lipzen A."/>
            <person name="Mereny Z."/>
            <person name="Hegedus B."/>
            <person name="Baldrian P."/>
            <person name="Stursova M."/>
            <person name="Weitz H."/>
            <person name="Taylor A."/>
            <person name="Grigoriev I.V."/>
            <person name="Nagy L.G."/>
            <person name="Martin F."/>
            <person name="Kauserud H."/>
        </authorList>
    </citation>
    <scope>NUCLEOTIDE SEQUENCE</scope>
    <source>
        <strain evidence="2">CBHHK182m</strain>
    </source>
</reference>
<protein>
    <submittedName>
        <fullName evidence="2">Uncharacterized protein</fullName>
    </submittedName>
</protein>
<gene>
    <name evidence="2" type="ORF">B0H16DRAFT_1808178</name>
</gene>
<proteinExistence type="predicted"/>
<feature type="compositionally biased region" description="Basic and acidic residues" evidence="1">
    <location>
        <begin position="71"/>
        <end position="89"/>
    </location>
</feature>
<feature type="region of interest" description="Disordered" evidence="1">
    <location>
        <begin position="299"/>
        <end position="318"/>
    </location>
</feature>
<evidence type="ECO:0000313" key="2">
    <source>
        <dbReference type="EMBL" id="KAJ7714267.1"/>
    </source>
</evidence>
<name>A0AAD7H7G4_9AGAR</name>
<feature type="region of interest" description="Disordered" evidence="1">
    <location>
        <begin position="476"/>
        <end position="495"/>
    </location>
</feature>
<feature type="region of interest" description="Disordered" evidence="1">
    <location>
        <begin position="351"/>
        <end position="371"/>
    </location>
</feature>
<dbReference type="AlphaFoldDB" id="A0AAD7H7G4"/>
<sequence length="580" mass="63277">MQRRVAAFTFTAPLFYFKEPALDFIPVMVLFALTQPKPGRNLDQRDSRRITWIRTWTWGVGRNRTGSGWEENGRERRMEGKKGQWREQESALNRRNKMGANPARAGAQGAAASRGLERVSAHGINSTSLDWAVRGCGVVRNEGGGNEERGCVGATRRARCITKGRLDEENEQVNNMQVAAMRMRPPGRGTAEGERFTGVLACASFRIPLEGGGASSALVKRCEQESEEKEGRSIAACVITGCPEPTGPAYSSESSLSLSLPSSSSTLSCPEDAAGRALALGVSACERSGRRASGRVLYKSRGGRDERRGEEAAHSKEVKEVLEGKGRSIEHIVPQCTERNESHCQKNSTESSMEHTHATPAAHPGTLKVGGRDCMRKETSWGRASSNATVSRRLVLGPFPLASRPGDANKPKARGVHEVEGRKVGDDKRTREVGRWMTSPTLAHLVPILGASGGPGGNKMTLAGFSFALQENRPVPERDAPWTKNSPTRLDASPKLPTMTRRGLLISGAKKLSRASRLMEKHRAERVAFSVGLRGRRVHEDTPTRKAPFMRAARIPAPCQSYESSRLQFLNPFRQLVPGG</sequence>
<feature type="region of interest" description="Disordered" evidence="1">
    <location>
        <begin position="401"/>
        <end position="426"/>
    </location>
</feature>
<organism evidence="2 3">
    <name type="scientific">Mycena metata</name>
    <dbReference type="NCBI Taxonomy" id="1033252"/>
    <lineage>
        <taxon>Eukaryota</taxon>
        <taxon>Fungi</taxon>
        <taxon>Dikarya</taxon>
        <taxon>Basidiomycota</taxon>
        <taxon>Agaricomycotina</taxon>
        <taxon>Agaricomycetes</taxon>
        <taxon>Agaricomycetidae</taxon>
        <taxon>Agaricales</taxon>
        <taxon>Marasmiineae</taxon>
        <taxon>Mycenaceae</taxon>
        <taxon>Mycena</taxon>
    </lineage>
</organism>
<dbReference type="EMBL" id="JARKIB010000328">
    <property type="protein sequence ID" value="KAJ7714267.1"/>
    <property type="molecule type" value="Genomic_DNA"/>
</dbReference>
<feature type="region of interest" description="Disordered" evidence="1">
    <location>
        <begin position="64"/>
        <end position="89"/>
    </location>
</feature>
<evidence type="ECO:0000313" key="3">
    <source>
        <dbReference type="Proteomes" id="UP001215598"/>
    </source>
</evidence>
<feature type="compositionally biased region" description="Basic and acidic residues" evidence="1">
    <location>
        <begin position="407"/>
        <end position="426"/>
    </location>
</feature>
<feature type="compositionally biased region" description="Basic and acidic residues" evidence="1">
    <location>
        <begin position="302"/>
        <end position="318"/>
    </location>
</feature>
<evidence type="ECO:0000256" key="1">
    <source>
        <dbReference type="SAM" id="MobiDB-lite"/>
    </source>
</evidence>
<accession>A0AAD7H7G4</accession>
<comment type="caution">
    <text evidence="2">The sequence shown here is derived from an EMBL/GenBank/DDBJ whole genome shotgun (WGS) entry which is preliminary data.</text>
</comment>